<dbReference type="SUPFAM" id="SSF89392">
    <property type="entry name" value="Prokaryotic lipoproteins and lipoprotein localization factors"/>
    <property type="match status" value="1"/>
</dbReference>
<dbReference type="STRING" id="441119.SAMN04488047_101520"/>
<dbReference type="InterPro" id="IPR029046">
    <property type="entry name" value="LolA/LolB/LppX"/>
</dbReference>
<dbReference type="InterPro" id="IPR006311">
    <property type="entry name" value="TAT_signal"/>
</dbReference>
<proteinExistence type="predicted"/>
<dbReference type="InterPro" id="IPR004564">
    <property type="entry name" value="OM_lipoprot_carrier_LolA-like"/>
</dbReference>
<evidence type="ECO:0000256" key="1">
    <source>
        <dbReference type="ARBA" id="ARBA00022729"/>
    </source>
</evidence>
<keyword evidence="4" id="KW-1185">Reference proteome</keyword>
<evidence type="ECO:0000313" key="4">
    <source>
        <dbReference type="Proteomes" id="UP000199356"/>
    </source>
</evidence>
<sequence length="205" mass="22439">MIDRRTFIAGAAAATAALFLPRPAAAAPISLNAISNYLNRMQTAESPFTQLNADGSISTGTLYIQRPGRMRFDYDPPEETLVMAGGGQVAIFDARSNSRTPEQYPLAQTPLNLILERNVDLARRNMVVAHRQEGPKTIVVAQDPQRPEIGRLELVFTDNPVELRQWVVVDDTGSRTTTVLGDLKTGGSYPASLFSIRGEINARSR</sequence>
<feature type="signal peptide" evidence="2">
    <location>
        <begin position="1"/>
        <end position="26"/>
    </location>
</feature>
<organism evidence="3 4">
    <name type="scientific">Tranquillimonas alkanivorans</name>
    <dbReference type="NCBI Taxonomy" id="441119"/>
    <lineage>
        <taxon>Bacteria</taxon>
        <taxon>Pseudomonadati</taxon>
        <taxon>Pseudomonadota</taxon>
        <taxon>Alphaproteobacteria</taxon>
        <taxon>Rhodobacterales</taxon>
        <taxon>Roseobacteraceae</taxon>
        <taxon>Tranquillimonas</taxon>
    </lineage>
</organism>
<gene>
    <name evidence="3" type="ORF">SAMN04488047_101520</name>
</gene>
<dbReference type="AlphaFoldDB" id="A0A1I5L889"/>
<dbReference type="RefSeq" id="WP_093417230.1">
    <property type="nucleotide sequence ID" value="NZ_FOXA01000001.1"/>
</dbReference>
<accession>A0A1I5L889</accession>
<dbReference type="EMBL" id="FOXA01000001">
    <property type="protein sequence ID" value="SFO93559.1"/>
    <property type="molecule type" value="Genomic_DNA"/>
</dbReference>
<dbReference type="PROSITE" id="PS51318">
    <property type="entry name" value="TAT"/>
    <property type="match status" value="1"/>
</dbReference>
<dbReference type="PANTHER" id="PTHR35869:SF1">
    <property type="entry name" value="OUTER-MEMBRANE LIPOPROTEIN CARRIER PROTEIN"/>
    <property type="match status" value="1"/>
</dbReference>
<evidence type="ECO:0000313" key="3">
    <source>
        <dbReference type="EMBL" id="SFO93559.1"/>
    </source>
</evidence>
<feature type="chain" id="PRO_5011659250" evidence="2">
    <location>
        <begin position="27"/>
        <end position="205"/>
    </location>
</feature>
<dbReference type="Pfam" id="PF03548">
    <property type="entry name" value="LolA"/>
    <property type="match status" value="1"/>
</dbReference>
<dbReference type="PANTHER" id="PTHR35869">
    <property type="entry name" value="OUTER-MEMBRANE LIPOPROTEIN CARRIER PROTEIN"/>
    <property type="match status" value="1"/>
</dbReference>
<dbReference type="Gene3D" id="2.50.20.10">
    <property type="entry name" value="Lipoprotein localisation LolA/LolB/LppX"/>
    <property type="match status" value="1"/>
</dbReference>
<dbReference type="Proteomes" id="UP000199356">
    <property type="component" value="Unassembled WGS sequence"/>
</dbReference>
<name>A0A1I5L889_9RHOB</name>
<dbReference type="CDD" id="cd16325">
    <property type="entry name" value="LolA"/>
    <property type="match status" value="1"/>
</dbReference>
<keyword evidence="3" id="KW-0449">Lipoprotein</keyword>
<evidence type="ECO:0000256" key="2">
    <source>
        <dbReference type="SAM" id="SignalP"/>
    </source>
</evidence>
<protein>
    <submittedName>
        <fullName evidence="3">Outer membrane lipoprotein-sorting protein</fullName>
    </submittedName>
</protein>
<keyword evidence="1 2" id="KW-0732">Signal</keyword>
<reference evidence="3 4" key="1">
    <citation type="submission" date="2016-10" db="EMBL/GenBank/DDBJ databases">
        <authorList>
            <person name="de Groot N.N."/>
        </authorList>
    </citation>
    <scope>NUCLEOTIDE SEQUENCE [LARGE SCALE GENOMIC DNA]</scope>
    <source>
        <strain evidence="3 4">DSM 19547</strain>
    </source>
</reference>
<dbReference type="OrthoDB" id="9800501at2"/>